<feature type="transmembrane region" description="Helical" evidence="2">
    <location>
        <begin position="7"/>
        <end position="30"/>
    </location>
</feature>
<dbReference type="PANTHER" id="PTHR30441:SF8">
    <property type="entry name" value="DUF748 DOMAIN-CONTAINING PROTEIN"/>
    <property type="match status" value="1"/>
</dbReference>
<protein>
    <submittedName>
        <fullName evidence="4">AsmA family protein</fullName>
    </submittedName>
</protein>
<feature type="region of interest" description="Disordered" evidence="1">
    <location>
        <begin position="798"/>
        <end position="826"/>
    </location>
</feature>
<dbReference type="Proteomes" id="UP000594759">
    <property type="component" value="Chromosome"/>
</dbReference>
<gene>
    <name evidence="4" type="ORF">IZT61_19015</name>
</gene>
<dbReference type="RefSeq" id="WP_196098598.1">
    <property type="nucleotide sequence ID" value="NZ_CP064939.1"/>
</dbReference>
<dbReference type="AlphaFoldDB" id="A0A7S9KYX9"/>
<dbReference type="InterPro" id="IPR007844">
    <property type="entry name" value="AsmA"/>
</dbReference>
<dbReference type="Pfam" id="PF05170">
    <property type="entry name" value="AsmA"/>
    <property type="match status" value="1"/>
</dbReference>
<keyword evidence="2" id="KW-0812">Transmembrane</keyword>
<keyword evidence="5" id="KW-1185">Reference proteome</keyword>
<evidence type="ECO:0000256" key="2">
    <source>
        <dbReference type="SAM" id="Phobius"/>
    </source>
</evidence>
<dbReference type="InterPro" id="IPR052894">
    <property type="entry name" value="AsmA-related"/>
</dbReference>
<organism evidence="4 5">
    <name type="scientific">Pedobacter endophyticus</name>
    <dbReference type="NCBI Taxonomy" id="2789740"/>
    <lineage>
        <taxon>Bacteria</taxon>
        <taxon>Pseudomonadati</taxon>
        <taxon>Bacteroidota</taxon>
        <taxon>Sphingobacteriia</taxon>
        <taxon>Sphingobacteriales</taxon>
        <taxon>Sphingobacteriaceae</taxon>
        <taxon>Pedobacter</taxon>
    </lineage>
</organism>
<proteinExistence type="predicted"/>
<evidence type="ECO:0000259" key="3">
    <source>
        <dbReference type="Pfam" id="PF05170"/>
    </source>
</evidence>
<sequence>MKRWFKILLKILSVVVLLIVLTWLAGAFYISRNKKEVLTSILAQLNKNLNGKITASSMEPTLLKSFPGISISLNEVLLRDSLWAKHRHDLLKAQDIDVSLNVLSLIVGNININRIAINNANIYIYTDSSGYSNTSIFKSSKPADDKKPPSKNSTLAIKKIDFNKVNLTVDNKKRFKLFNFNIDQIQGRMKYLDTGWMGKIKLKTQVNSFAFNTNKGSFLQNKSLEGTLSAHYSRKLDAVMLDPEVLNIGGHPFKIGAKIDLGKSAFAIDIAVDDILFKDVALLLSPNISSKLLKFGIAKPINIRGTIIDDGSGKYGDPLIKVGITVRDNVVSIPAGTLTAANFDGTFTNQDTVGGVIGDENSAIKFYKLRANYFNAPIKIDTFTVNNLARPIATGLVTSQFPLTNLNNTVGTEDFEFKNGTADLRLYCKADIDNFSFTKPVVSGRIDIANADIVYLPRKLHLVKSALKMNFNQNDLSIQNGHFQLGKSELNVNCNIANFANLYYTDPDKILVNLTMHSPQLYLNEFLPILGPRMKQKSASSGSSMKAASKQLSNVLEVSKMNIKLKVDKAIYDKFVARNLNADISLRGEGIYFDKISVAHAGGTLSLNGNIIQQSSSNLFKINSVISHVSVKEFFYSFDNFGQKTITSKNLMGYLSSRVNITGRISHVGKILPRSISGKVIFNLNNAALVNFEPMVNVGKFAFANRNLENIKIRNLDGTLTIRGDKIDISPMQINSSAMNFNVKGTYALGDGTNIAVDIPLRNPKGDENLTKAERREARMRGIVLYLKAIDDGKGGIKIRWNKDHDEDKDKGQDQNKKRDVRIKWD</sequence>
<keyword evidence="2" id="KW-1133">Transmembrane helix</keyword>
<dbReference type="GO" id="GO:0005886">
    <property type="term" value="C:plasma membrane"/>
    <property type="evidence" value="ECO:0007669"/>
    <property type="project" value="TreeGrafter"/>
</dbReference>
<accession>A0A7S9KYX9</accession>
<dbReference type="KEGG" id="pex:IZT61_19015"/>
<name>A0A7S9KYX9_9SPHI</name>
<dbReference type="PANTHER" id="PTHR30441">
    <property type="entry name" value="DUF748 DOMAIN-CONTAINING PROTEIN"/>
    <property type="match status" value="1"/>
</dbReference>
<reference evidence="4 5" key="1">
    <citation type="submission" date="2020-11" db="EMBL/GenBank/DDBJ databases">
        <title>Pedobacter endophytica, an endophytic bacteria isolated form Carex pumila.</title>
        <authorList>
            <person name="Peng Y."/>
            <person name="Jiang L."/>
            <person name="Lee J."/>
        </authorList>
    </citation>
    <scope>NUCLEOTIDE SEQUENCE [LARGE SCALE GENOMIC DNA]</scope>
    <source>
        <strain evidence="4 5">JBR3-12</strain>
    </source>
</reference>
<dbReference type="GO" id="GO:0090313">
    <property type="term" value="P:regulation of protein targeting to membrane"/>
    <property type="evidence" value="ECO:0007669"/>
    <property type="project" value="TreeGrafter"/>
</dbReference>
<feature type="domain" description="AsmA" evidence="3">
    <location>
        <begin position="1"/>
        <end position="242"/>
    </location>
</feature>
<evidence type="ECO:0000313" key="4">
    <source>
        <dbReference type="EMBL" id="QPH39124.1"/>
    </source>
</evidence>
<evidence type="ECO:0000313" key="5">
    <source>
        <dbReference type="Proteomes" id="UP000594759"/>
    </source>
</evidence>
<keyword evidence="2" id="KW-0472">Membrane</keyword>
<dbReference type="EMBL" id="CP064939">
    <property type="protein sequence ID" value="QPH39124.1"/>
    <property type="molecule type" value="Genomic_DNA"/>
</dbReference>
<evidence type="ECO:0000256" key="1">
    <source>
        <dbReference type="SAM" id="MobiDB-lite"/>
    </source>
</evidence>